<keyword evidence="7" id="KW-1185">Reference proteome</keyword>
<feature type="repeat" description="TPR" evidence="3">
    <location>
        <begin position="88"/>
        <end position="121"/>
    </location>
</feature>
<dbReference type="InterPro" id="IPR001849">
    <property type="entry name" value="PH_domain"/>
</dbReference>
<dbReference type="SMART" id="SM00233">
    <property type="entry name" value="PH"/>
    <property type="match status" value="2"/>
</dbReference>
<dbReference type="Pfam" id="PF12569">
    <property type="entry name" value="NatA_aux_su"/>
    <property type="match status" value="1"/>
</dbReference>
<organism evidence="6 7">
    <name type="scientific">Exidia glandulosa HHB12029</name>
    <dbReference type="NCBI Taxonomy" id="1314781"/>
    <lineage>
        <taxon>Eukaryota</taxon>
        <taxon>Fungi</taxon>
        <taxon>Dikarya</taxon>
        <taxon>Basidiomycota</taxon>
        <taxon>Agaricomycotina</taxon>
        <taxon>Agaricomycetes</taxon>
        <taxon>Auriculariales</taxon>
        <taxon>Exidiaceae</taxon>
        <taxon>Exidia</taxon>
    </lineage>
</organism>
<feature type="domain" description="PH" evidence="5">
    <location>
        <begin position="594"/>
        <end position="715"/>
    </location>
</feature>
<dbReference type="SUPFAM" id="SSF55729">
    <property type="entry name" value="Acyl-CoA N-acyltransferases (Nat)"/>
    <property type="match status" value="1"/>
</dbReference>
<dbReference type="InterPro" id="IPR021183">
    <property type="entry name" value="NatA_aux_su"/>
</dbReference>
<evidence type="ECO:0000313" key="7">
    <source>
        <dbReference type="Proteomes" id="UP000077266"/>
    </source>
</evidence>
<dbReference type="AlphaFoldDB" id="A0A165KUJ5"/>
<evidence type="ECO:0000256" key="1">
    <source>
        <dbReference type="ARBA" id="ARBA00022737"/>
    </source>
</evidence>
<keyword evidence="2 3" id="KW-0802">TPR repeat</keyword>
<feature type="region of interest" description="Disordered" evidence="4">
    <location>
        <begin position="387"/>
        <end position="408"/>
    </location>
</feature>
<dbReference type="STRING" id="1314781.A0A165KUJ5"/>
<feature type="region of interest" description="Disordered" evidence="4">
    <location>
        <begin position="1138"/>
        <end position="1193"/>
    </location>
</feature>
<name>A0A165KUJ5_EXIGL</name>
<feature type="region of interest" description="Disordered" evidence="4">
    <location>
        <begin position="545"/>
        <end position="571"/>
    </location>
</feature>
<feature type="region of interest" description="Disordered" evidence="4">
    <location>
        <begin position="1074"/>
        <end position="1102"/>
    </location>
</feature>
<dbReference type="Proteomes" id="UP000077266">
    <property type="component" value="Unassembled WGS sequence"/>
</dbReference>
<feature type="compositionally biased region" description="Low complexity" evidence="4">
    <location>
        <begin position="1081"/>
        <end position="1094"/>
    </location>
</feature>
<reference evidence="6 7" key="1">
    <citation type="journal article" date="2016" name="Mol. Biol. Evol.">
        <title>Comparative Genomics of Early-Diverging Mushroom-Forming Fungi Provides Insights into the Origins of Lignocellulose Decay Capabilities.</title>
        <authorList>
            <person name="Nagy L.G."/>
            <person name="Riley R."/>
            <person name="Tritt A."/>
            <person name="Adam C."/>
            <person name="Daum C."/>
            <person name="Floudas D."/>
            <person name="Sun H."/>
            <person name="Yadav J.S."/>
            <person name="Pangilinan J."/>
            <person name="Larsson K.H."/>
            <person name="Matsuura K."/>
            <person name="Barry K."/>
            <person name="Labutti K."/>
            <person name="Kuo R."/>
            <person name="Ohm R.A."/>
            <person name="Bhattacharya S.S."/>
            <person name="Shirouzu T."/>
            <person name="Yoshinaga Y."/>
            <person name="Martin F.M."/>
            <person name="Grigoriev I.V."/>
            <person name="Hibbett D.S."/>
        </authorList>
    </citation>
    <scope>NUCLEOTIDE SEQUENCE [LARGE SCALE GENOMIC DNA]</scope>
    <source>
        <strain evidence="6 7">HHB12029</strain>
    </source>
</reference>
<evidence type="ECO:0000256" key="4">
    <source>
        <dbReference type="SAM" id="MobiDB-lite"/>
    </source>
</evidence>
<feature type="region of interest" description="Disordered" evidence="4">
    <location>
        <begin position="167"/>
        <end position="190"/>
    </location>
</feature>
<dbReference type="PANTHER" id="PTHR22767">
    <property type="entry name" value="N-TERMINAL ACETYLTRANSFERASE-RELATED"/>
    <property type="match status" value="1"/>
</dbReference>
<accession>A0A165KUJ5</accession>
<proteinExistence type="predicted"/>
<evidence type="ECO:0000256" key="3">
    <source>
        <dbReference type="PROSITE-ProRule" id="PRU00339"/>
    </source>
</evidence>
<protein>
    <recommendedName>
        <fullName evidence="5">PH domain-containing protein</fullName>
    </recommendedName>
</protein>
<keyword evidence="1" id="KW-0677">Repeat</keyword>
<evidence type="ECO:0000259" key="5">
    <source>
        <dbReference type="SMART" id="SM00233"/>
    </source>
</evidence>
<dbReference type="PANTHER" id="PTHR22767:SF2">
    <property type="entry name" value="N(ALPHA)-ACETYLTRANSFERASE 15_16, ISOFORM A"/>
    <property type="match status" value="1"/>
</dbReference>
<feature type="domain" description="PH" evidence="5">
    <location>
        <begin position="749"/>
        <end position="857"/>
    </location>
</feature>
<dbReference type="InParanoid" id="A0A165KUJ5"/>
<dbReference type="SMART" id="SM00028">
    <property type="entry name" value="TPR"/>
    <property type="match status" value="3"/>
</dbReference>
<dbReference type="InterPro" id="IPR019734">
    <property type="entry name" value="TPR_rpt"/>
</dbReference>
<dbReference type="EMBL" id="KV425937">
    <property type="protein sequence ID" value="KZV96916.1"/>
    <property type="molecule type" value="Genomic_DNA"/>
</dbReference>
<evidence type="ECO:0000256" key="2">
    <source>
        <dbReference type="ARBA" id="ARBA00022803"/>
    </source>
</evidence>
<dbReference type="CDD" id="cd00821">
    <property type="entry name" value="PH"/>
    <property type="match status" value="1"/>
</dbReference>
<sequence>MPPQPAIPAKRALPQKEAKLFKELLQLYEAKQHKKAIKAADQILKKFPEHGALAETMCMKGLLLQQSGKRDEGLELAKRGVRFDLTSHIVWHVLGLIYKADRNYEEAHRSFTQALRFDKENINLLRDSAMLQLQLRLFESLQETRWTILRLRPNMRQNWIALAEKKDGTKAGGEEEETQQQPSKYDDPEGAKLLASATPLDEAAKILRPLEKLVDRADVWAVFYDVAVRRQKYLQAVKALNRLARLDKEDPLLHVRLLDLRKRGTEVSDVVRTSLAALFPQDVASEVFTSQYLQRHSSSPRAVAAVARAASSLTEAEELLFGLFKPEVSLDIKTAQEALALLTERKSTRRDEFAAACDDRFVLSTVFKSVEEQRRLVKLDEAAMEDLPATDEVAENQEAGGPGLRPGEAESQTAVYNLSLATSLPQHPAGPSKARLALHCHALMSSALSLANRHDVEIVASGGLTPGDGNDLIELWKSLRATSADVAQCGATSAWDWADSCIYVGAIRKLVGPSGDKDPDPLPLWQSNNLPRRIVGRPWGRVDNTWSAPTVPPAQRSAEQNDLQDDDREGQTREDLAFVSEEFQRRVRDSPVEVPELGPLRKYAPLVLQRQDGERLYHVFLHDTFLIFAREHGTLNRIEPNVYNATPISVEGLVHLVDILSLRYKFADVGGRQTFAAEFSVRLADHSVQAMTLVLPTGHDFVSWTAALRKCINLAGGIGAYRIPTETPPELLVDALAACGDWRSFPLPLDRLGALRRYAAARIESGSKTAGCGVYLFDTRLVFLIKLPTGHVHLKHSIMLNDIVSVWDASYLGTSAVCITMHDEVPGPSRSDYVFQLDNPEEAQEWVLELTDLARIYSIKYRPRAAELDMQDERLAHYTSSNSKATKSSWCLAGLTFLAPSTDGGENEYNIGIALLPQYEGDGLGTYAMAQTLNMAFTTLGAHRVQARILHPSTTGQSSSAQAVAKAVSKFVHWGFALEGTRRRAVMHPIENGWADVSVLALLDLDWTIRDSIKPPKQTLWDEMFTRHQRERESLLRWEGGGLKRTRSMETVRKLQVDPAPTKSMVGDLDFTDASSSVADPTPAAAPSVLAASDAPPPTVASARSVVTGTSASSWAAIVDSDSVEPVSDQVRRWMEQQVAAAPETPDEANDLESTFSSDWDDVVDDVLEGVDTDEDSEMSENEDSEAKHAGPA</sequence>
<dbReference type="OrthoDB" id="10263032at2759"/>
<evidence type="ECO:0000313" key="6">
    <source>
        <dbReference type="EMBL" id="KZV96916.1"/>
    </source>
</evidence>
<dbReference type="GO" id="GO:0031415">
    <property type="term" value="C:NatA complex"/>
    <property type="evidence" value="ECO:0007669"/>
    <property type="project" value="TreeGrafter"/>
</dbReference>
<dbReference type="InterPro" id="IPR011990">
    <property type="entry name" value="TPR-like_helical_dom_sf"/>
</dbReference>
<dbReference type="Gene3D" id="3.40.630.30">
    <property type="match status" value="1"/>
</dbReference>
<dbReference type="Gene3D" id="1.25.40.1040">
    <property type="match status" value="1"/>
</dbReference>
<dbReference type="InterPro" id="IPR016181">
    <property type="entry name" value="Acyl_CoA_acyltransferase"/>
</dbReference>
<feature type="compositionally biased region" description="Acidic residues" evidence="4">
    <location>
        <begin position="1159"/>
        <end position="1184"/>
    </location>
</feature>
<dbReference type="SUPFAM" id="SSF48452">
    <property type="entry name" value="TPR-like"/>
    <property type="match status" value="1"/>
</dbReference>
<dbReference type="PROSITE" id="PS50005">
    <property type="entry name" value="TPR"/>
    <property type="match status" value="1"/>
</dbReference>
<gene>
    <name evidence="6" type="ORF">EXIGLDRAFT_747430</name>
</gene>